<name>A0A6M3IMG6_9ZZZZ</name>
<feature type="coiled-coil region" evidence="1">
    <location>
        <begin position="53"/>
        <end position="108"/>
    </location>
</feature>
<protein>
    <submittedName>
        <fullName evidence="2">Uncharacterized protein</fullName>
    </submittedName>
</protein>
<evidence type="ECO:0000313" key="2">
    <source>
        <dbReference type="EMBL" id="QJA58696.1"/>
    </source>
</evidence>
<dbReference type="EMBL" id="MT141335">
    <property type="protein sequence ID" value="QJA58696.1"/>
    <property type="molecule type" value="Genomic_DNA"/>
</dbReference>
<sequence length="255" mass="28161">MPLSRPLAGSEPEAERMFCSVEHRARQIADVHQLTRENLRLCNIDFCNEATEHEETRERLAEAERKQAIDQAQCDHVTSQAAEMAVALRRAEDGLEECQRQRDALVSEAGAAHAEVARLLALNRADMLAGKTARGEVRRLTGENERLRTQVDELVNGVRSTYVDVSALLDVARVENEALRAEAATADRQLAIEAEAATTWEAAHDALRARVAALEEVAQAAEFVKNDQLKHSGLPNPIVWAATLEKALAKMKETP</sequence>
<gene>
    <name evidence="2" type="ORF">MM415B01418_0020</name>
</gene>
<evidence type="ECO:0000256" key="1">
    <source>
        <dbReference type="SAM" id="Coils"/>
    </source>
</evidence>
<organism evidence="2">
    <name type="scientific">viral metagenome</name>
    <dbReference type="NCBI Taxonomy" id="1070528"/>
    <lineage>
        <taxon>unclassified sequences</taxon>
        <taxon>metagenomes</taxon>
        <taxon>organismal metagenomes</taxon>
    </lineage>
</organism>
<dbReference type="AlphaFoldDB" id="A0A6M3IMG6"/>
<accession>A0A6M3IMG6</accession>
<keyword evidence="1" id="KW-0175">Coiled coil</keyword>
<proteinExistence type="predicted"/>
<reference evidence="2" key="1">
    <citation type="submission" date="2020-03" db="EMBL/GenBank/DDBJ databases">
        <title>The deep terrestrial virosphere.</title>
        <authorList>
            <person name="Holmfeldt K."/>
            <person name="Nilsson E."/>
            <person name="Simone D."/>
            <person name="Lopez-Fernandez M."/>
            <person name="Wu X."/>
            <person name="de Brujin I."/>
            <person name="Lundin D."/>
            <person name="Andersson A."/>
            <person name="Bertilsson S."/>
            <person name="Dopson M."/>
        </authorList>
    </citation>
    <scope>NUCLEOTIDE SEQUENCE</scope>
    <source>
        <strain evidence="2">MM415B01418</strain>
    </source>
</reference>
<feature type="coiled-coil region" evidence="1">
    <location>
        <begin position="137"/>
        <end position="189"/>
    </location>
</feature>